<dbReference type="EMBL" id="AP019810">
    <property type="protein sequence ID" value="BBM13754.1"/>
    <property type="molecule type" value="Genomic_DNA"/>
</dbReference>
<evidence type="ECO:0000259" key="2">
    <source>
        <dbReference type="Pfam" id="PF04994"/>
    </source>
</evidence>
<protein>
    <submittedName>
        <fullName evidence="3">TfoX C-terminal domain-containing protein</fullName>
    </submittedName>
</protein>
<evidence type="ECO:0000313" key="3">
    <source>
        <dbReference type="EMBL" id="BBM13754.1"/>
    </source>
</evidence>
<dbReference type="PANTHER" id="PTHR36121">
    <property type="entry name" value="PROTEIN SXY"/>
    <property type="match status" value="1"/>
</dbReference>
<proteinExistence type="predicted"/>
<name>A0AAI8R7Q4_ENTMU</name>
<dbReference type="Gene3D" id="1.10.150.20">
    <property type="entry name" value="5' to 3' exonuclease, C-terminal subdomain"/>
    <property type="match status" value="1"/>
</dbReference>
<keyword evidence="1" id="KW-0812">Transmembrane</keyword>
<dbReference type="InterPro" id="IPR007077">
    <property type="entry name" value="TfoX_C"/>
</dbReference>
<accession>A0AAI8R7Q4</accession>
<keyword evidence="1" id="KW-0472">Membrane</keyword>
<organism evidence="3 4">
    <name type="scientific">Enterococcus mundtii</name>
    <dbReference type="NCBI Taxonomy" id="53346"/>
    <lineage>
        <taxon>Bacteria</taxon>
        <taxon>Bacillati</taxon>
        <taxon>Bacillota</taxon>
        <taxon>Bacilli</taxon>
        <taxon>Lactobacillales</taxon>
        <taxon>Enterococcaceae</taxon>
        <taxon>Enterococcus</taxon>
    </lineage>
</organism>
<dbReference type="AlphaFoldDB" id="A0AAI8R7Q4"/>
<sequence length="118" mass="13736">MTELSNLPNIGKVLEENLRKIGVTTEEQFKEKGTEQIFFEIRQKVDSGACLHMLYGIEGARKGKPMQALTKEEKEKLKQFYRSLSKIISNEIRKLWLVPYFVAYFCIIFLKKFIAIDG</sequence>
<feature type="domain" description="TfoX C-terminal" evidence="2">
    <location>
        <begin position="2"/>
        <end position="80"/>
    </location>
</feature>
<dbReference type="Pfam" id="PF04994">
    <property type="entry name" value="TfoX_C"/>
    <property type="match status" value="1"/>
</dbReference>
<evidence type="ECO:0000313" key="4">
    <source>
        <dbReference type="Proteomes" id="UP000509460"/>
    </source>
</evidence>
<dbReference type="Proteomes" id="UP000509460">
    <property type="component" value="Chromosome"/>
</dbReference>
<keyword evidence="1" id="KW-1133">Transmembrane helix</keyword>
<reference evidence="3 4" key="1">
    <citation type="submission" date="2019-07" db="EMBL/GenBank/DDBJ databases">
        <title>antibiotic susceptibility of plant-derived lactic acid bacteria.</title>
        <authorList>
            <person name="Sugiyama M."/>
            <person name="Noda M."/>
        </authorList>
    </citation>
    <scope>NUCLEOTIDE SEQUENCE [LARGE SCALE GENOMIC DNA]</scope>
    <source>
        <strain evidence="3 4">15-1A</strain>
    </source>
</reference>
<gene>
    <name evidence="3" type="ORF">EM151A_0513</name>
</gene>
<dbReference type="PANTHER" id="PTHR36121:SF1">
    <property type="entry name" value="PROTEIN SXY"/>
    <property type="match status" value="1"/>
</dbReference>
<dbReference type="RefSeq" id="WP_023519968.1">
    <property type="nucleotide sequence ID" value="NZ_AP019810.1"/>
</dbReference>
<feature type="transmembrane region" description="Helical" evidence="1">
    <location>
        <begin position="95"/>
        <end position="116"/>
    </location>
</feature>
<evidence type="ECO:0000256" key="1">
    <source>
        <dbReference type="SAM" id="Phobius"/>
    </source>
</evidence>
<dbReference type="InterPro" id="IPR047525">
    <property type="entry name" value="TfoX-like"/>
</dbReference>